<evidence type="ECO:0000313" key="2">
    <source>
        <dbReference type="EMBL" id="ASU34999.1"/>
    </source>
</evidence>
<evidence type="ECO:0000256" key="1">
    <source>
        <dbReference type="SAM" id="SignalP"/>
    </source>
</evidence>
<keyword evidence="1" id="KW-0732">Signal</keyword>
<feature type="chain" id="PRO_5013166475" evidence="1">
    <location>
        <begin position="24"/>
        <end position="184"/>
    </location>
</feature>
<dbReference type="AlphaFoldDB" id="A0A223NYP5"/>
<dbReference type="Proteomes" id="UP000215002">
    <property type="component" value="Chromosome"/>
</dbReference>
<protein>
    <submittedName>
        <fullName evidence="2">Histidine phosphatase family protein</fullName>
    </submittedName>
</protein>
<sequence length="184" mass="20155">MRNFLSVLAFIFMANLACKPAIAQQNNLKIVLIRHGEKEAAGDNLNCKGLNRALQLPKVLVAKFGTPSGVFVPSINSKKSTGHARMFQTATPLAVKYALEINSKYQVDDYASLAQKLETQTGTVIVVWEHKALDNILKALSVKTNGLKWGDDDFDSIWIITYKNGKPVLTMDKEGITPAAGCSF</sequence>
<organism evidence="2 3">
    <name type="scientific">Mucilaginibacter xinganensis</name>
    <dbReference type="NCBI Taxonomy" id="1234841"/>
    <lineage>
        <taxon>Bacteria</taxon>
        <taxon>Pseudomonadati</taxon>
        <taxon>Bacteroidota</taxon>
        <taxon>Sphingobacteriia</taxon>
        <taxon>Sphingobacteriales</taxon>
        <taxon>Sphingobacteriaceae</taxon>
        <taxon>Mucilaginibacter</taxon>
    </lineage>
</organism>
<dbReference type="EMBL" id="CP022743">
    <property type="protein sequence ID" value="ASU34999.1"/>
    <property type="molecule type" value="Genomic_DNA"/>
</dbReference>
<dbReference type="KEGG" id="muc:MuYL_3114"/>
<accession>A0A223NYP5</accession>
<dbReference type="RefSeq" id="WP_211710154.1">
    <property type="nucleotide sequence ID" value="NZ_CP022743.1"/>
</dbReference>
<name>A0A223NYP5_9SPHI</name>
<feature type="signal peptide" evidence="1">
    <location>
        <begin position="1"/>
        <end position="23"/>
    </location>
</feature>
<reference evidence="2 3" key="1">
    <citation type="submission" date="2017-08" db="EMBL/GenBank/DDBJ databases">
        <title>Complete genome sequence of Mucilaginibacter sp. strain BJC16-A31.</title>
        <authorList>
            <consortium name="Henan University of Science and Technology"/>
            <person name="You X."/>
        </authorList>
    </citation>
    <scope>NUCLEOTIDE SEQUENCE [LARGE SCALE GENOMIC DNA]</scope>
    <source>
        <strain evidence="2 3">BJC16-A31</strain>
    </source>
</reference>
<gene>
    <name evidence="2" type="ORF">MuYL_3114</name>
</gene>
<keyword evidence="3" id="KW-1185">Reference proteome</keyword>
<evidence type="ECO:0000313" key="3">
    <source>
        <dbReference type="Proteomes" id="UP000215002"/>
    </source>
</evidence>
<proteinExistence type="predicted"/>